<dbReference type="RefSeq" id="XP_039134570.1">
    <property type="nucleotide sequence ID" value="XM_039278636.1"/>
</dbReference>
<proteinExistence type="predicted"/>
<dbReference type="Proteomes" id="UP001515500">
    <property type="component" value="Chromosome 11"/>
</dbReference>
<gene>
    <name evidence="2" type="primary">LOC120271948</name>
</gene>
<sequence length="113" mass="13007">MKPLFGKVPIPLVLLRRKGFSERNTFVHIFKIMWIHKPSLVYLVETRANSEHIDRFLSKFPHSWDWAAIEVDGFSGCFSGPTNNVFNGDLIALDVALHFTLEEEHSDQACLHQ</sequence>
<dbReference type="GeneID" id="120271948"/>
<dbReference type="AlphaFoldDB" id="A0AB40C6L5"/>
<organism evidence="1 2">
    <name type="scientific">Dioscorea cayennensis subsp. rotundata</name>
    <name type="common">White Guinea yam</name>
    <name type="synonym">Dioscorea rotundata</name>
    <dbReference type="NCBI Taxonomy" id="55577"/>
    <lineage>
        <taxon>Eukaryota</taxon>
        <taxon>Viridiplantae</taxon>
        <taxon>Streptophyta</taxon>
        <taxon>Embryophyta</taxon>
        <taxon>Tracheophyta</taxon>
        <taxon>Spermatophyta</taxon>
        <taxon>Magnoliopsida</taxon>
        <taxon>Liliopsida</taxon>
        <taxon>Dioscoreales</taxon>
        <taxon>Dioscoreaceae</taxon>
        <taxon>Dioscorea</taxon>
    </lineage>
</organism>
<protein>
    <submittedName>
        <fullName evidence="2">Uncharacterized protein LOC120271948 isoform X3</fullName>
    </submittedName>
</protein>
<reference evidence="2" key="1">
    <citation type="submission" date="2025-08" db="UniProtKB">
        <authorList>
            <consortium name="RefSeq"/>
        </authorList>
    </citation>
    <scope>IDENTIFICATION</scope>
</reference>
<evidence type="ECO:0000313" key="1">
    <source>
        <dbReference type="Proteomes" id="UP001515500"/>
    </source>
</evidence>
<name>A0AB40C6L5_DIOCR</name>
<accession>A0AB40C6L5</accession>
<evidence type="ECO:0000313" key="2">
    <source>
        <dbReference type="RefSeq" id="XP_039134570.1"/>
    </source>
</evidence>
<keyword evidence="1" id="KW-1185">Reference proteome</keyword>